<reference evidence="4" key="1">
    <citation type="submission" date="2024-07" db="EMBL/GenBank/DDBJ databases">
        <authorList>
            <person name="Biller S.J."/>
        </authorList>
    </citation>
    <scope>NUCLEOTIDE SEQUENCE</scope>
    <source>
        <strain evidence="4">WC2420</strain>
    </source>
</reference>
<dbReference type="SUPFAM" id="SSF52283">
    <property type="entry name" value="Formate/glycerate dehydrogenase catalytic domain-like"/>
    <property type="match status" value="1"/>
</dbReference>
<dbReference type="GO" id="GO:0051287">
    <property type="term" value="F:NAD binding"/>
    <property type="evidence" value="ECO:0007669"/>
    <property type="project" value="InterPro"/>
</dbReference>
<accession>A0AB39VXY4</accession>
<dbReference type="PANTHER" id="PTHR43333">
    <property type="entry name" value="2-HACID_DH_C DOMAIN-CONTAINING PROTEIN"/>
    <property type="match status" value="1"/>
</dbReference>
<dbReference type="PANTHER" id="PTHR43333:SF1">
    <property type="entry name" value="D-ISOMER SPECIFIC 2-HYDROXYACID DEHYDROGENASE NAD-BINDING DOMAIN-CONTAINING PROTEIN"/>
    <property type="match status" value="1"/>
</dbReference>
<organism evidence="4">
    <name type="scientific">Rouxiella sp. WC2420</name>
    <dbReference type="NCBI Taxonomy" id="3234145"/>
    <lineage>
        <taxon>Bacteria</taxon>
        <taxon>Pseudomonadati</taxon>
        <taxon>Pseudomonadota</taxon>
        <taxon>Gammaproteobacteria</taxon>
        <taxon>Enterobacterales</taxon>
        <taxon>Yersiniaceae</taxon>
        <taxon>Rouxiella</taxon>
    </lineage>
</organism>
<proteinExistence type="predicted"/>
<feature type="domain" description="D-isomer specific 2-hydroxyacid dehydrogenase NAD-binding" evidence="3">
    <location>
        <begin position="110"/>
        <end position="281"/>
    </location>
</feature>
<dbReference type="GO" id="GO:0016491">
    <property type="term" value="F:oxidoreductase activity"/>
    <property type="evidence" value="ECO:0007669"/>
    <property type="project" value="UniProtKB-KW"/>
</dbReference>
<keyword evidence="2" id="KW-0520">NAD</keyword>
<dbReference type="SUPFAM" id="SSF51735">
    <property type="entry name" value="NAD(P)-binding Rossmann-fold domains"/>
    <property type="match status" value="1"/>
</dbReference>
<dbReference type="Gene3D" id="3.40.50.720">
    <property type="entry name" value="NAD(P)-binding Rossmann-like Domain"/>
    <property type="match status" value="2"/>
</dbReference>
<dbReference type="InterPro" id="IPR006140">
    <property type="entry name" value="D-isomer_DH_NAD-bd"/>
</dbReference>
<keyword evidence="1" id="KW-0560">Oxidoreductase</keyword>
<dbReference type="InterPro" id="IPR036291">
    <property type="entry name" value="NAD(P)-bd_dom_sf"/>
</dbReference>
<evidence type="ECO:0000259" key="3">
    <source>
        <dbReference type="Pfam" id="PF02826"/>
    </source>
</evidence>
<dbReference type="AlphaFoldDB" id="A0AB39VXY4"/>
<dbReference type="EMBL" id="CP165628">
    <property type="protein sequence ID" value="XDU74546.1"/>
    <property type="molecule type" value="Genomic_DNA"/>
</dbReference>
<evidence type="ECO:0000256" key="2">
    <source>
        <dbReference type="ARBA" id="ARBA00023027"/>
    </source>
</evidence>
<dbReference type="Pfam" id="PF02826">
    <property type="entry name" value="2-Hacid_dh_C"/>
    <property type="match status" value="1"/>
</dbReference>
<evidence type="ECO:0000256" key="1">
    <source>
        <dbReference type="ARBA" id="ARBA00023002"/>
    </source>
</evidence>
<dbReference type="RefSeq" id="WP_369790695.1">
    <property type="nucleotide sequence ID" value="NZ_CP165628.1"/>
</dbReference>
<sequence>MKTLLYKSDPARGKVWQKILAEIAPEYRFIQWNDLDFSDGDPAIFAEVDFLVSWIPPENLADRFPNLKVLFSVAAGVDHFDLRQLPASLPVVRMVEPGLTQGMVEYVTFAALALHRDIPQYLQQQKQQLWQSHPVLGAAKRRIGVLGLGELGQATLKMLNNFGFECHGWSRSGNAPEGVTGWAGVEQLGEFLSHSDILVCLLPLTEQTRGTLNAELFAQLPKGAGLIQVGRGQQLVAEDLLVALDSGQLRAAVLDVFDPEPLPAGEALWQHPQVWITPHIASQTQPETAVTALLANLQRFAQGQPMHGEIDKTKGY</sequence>
<protein>
    <submittedName>
        <fullName evidence="4">2-hydroxyacid dehydrogenase</fullName>
    </submittedName>
</protein>
<evidence type="ECO:0000313" key="4">
    <source>
        <dbReference type="EMBL" id="XDU74546.1"/>
    </source>
</evidence>
<name>A0AB39VXY4_9GAMM</name>
<dbReference type="CDD" id="cd12164">
    <property type="entry name" value="GDH_like_2"/>
    <property type="match status" value="1"/>
</dbReference>
<gene>
    <name evidence="4" type="ORF">AB3G37_10895</name>
</gene>